<keyword evidence="4" id="KW-0456">Lyase</keyword>
<evidence type="ECO:0000313" key="6">
    <source>
        <dbReference type="EMBL" id="KUK78833.1"/>
    </source>
</evidence>
<evidence type="ECO:0000256" key="1">
    <source>
        <dbReference type="ARBA" id="ARBA00004761"/>
    </source>
</evidence>
<dbReference type="AlphaFoldDB" id="A0A101HL48"/>
<keyword evidence="5" id="KW-0119">Carbohydrate metabolism</keyword>
<evidence type="ECO:0000256" key="3">
    <source>
        <dbReference type="ARBA" id="ARBA00011233"/>
    </source>
</evidence>
<comment type="similarity">
    <text evidence="2">Belongs to the KHG/KDPG aldolase family.</text>
</comment>
<dbReference type="PANTHER" id="PTHR30246:SF1">
    <property type="entry name" value="2-DEHYDRO-3-DEOXY-6-PHOSPHOGALACTONATE ALDOLASE-RELATED"/>
    <property type="match status" value="1"/>
</dbReference>
<protein>
    <submittedName>
        <fullName evidence="6">2-keto-3-deoxygluconate-6-phosphate aldolase</fullName>
    </submittedName>
</protein>
<gene>
    <name evidence="6" type="ORF">XD92_0016</name>
</gene>
<comment type="pathway">
    <text evidence="1">Carbohydrate acid metabolism.</text>
</comment>
<dbReference type="Pfam" id="PF01081">
    <property type="entry name" value="Aldolase"/>
    <property type="match status" value="1"/>
</dbReference>
<evidence type="ECO:0000256" key="2">
    <source>
        <dbReference type="ARBA" id="ARBA00006906"/>
    </source>
</evidence>
<comment type="caution">
    <text evidence="6">The sequence shown here is derived from an EMBL/GenBank/DDBJ whole genome shotgun (WGS) entry which is preliminary data.</text>
</comment>
<comment type="subunit">
    <text evidence="3">Homotrimer.</text>
</comment>
<proteinExistence type="inferred from homology"/>
<name>A0A101HL48_9BACT</name>
<dbReference type="SUPFAM" id="SSF51569">
    <property type="entry name" value="Aldolase"/>
    <property type="match status" value="1"/>
</dbReference>
<dbReference type="EMBL" id="LGGN01000001">
    <property type="protein sequence ID" value="KUK78833.1"/>
    <property type="molecule type" value="Genomic_DNA"/>
</dbReference>
<dbReference type="CDD" id="cd00452">
    <property type="entry name" value="KDPG_aldolase"/>
    <property type="match status" value="1"/>
</dbReference>
<dbReference type="NCBIfam" id="TIGR01182">
    <property type="entry name" value="eda"/>
    <property type="match status" value="1"/>
</dbReference>
<organism evidence="6 7">
    <name type="scientific">Proteiniphilum acetatigenes</name>
    <dbReference type="NCBI Taxonomy" id="294710"/>
    <lineage>
        <taxon>Bacteria</taxon>
        <taxon>Pseudomonadati</taxon>
        <taxon>Bacteroidota</taxon>
        <taxon>Bacteroidia</taxon>
        <taxon>Bacteroidales</taxon>
        <taxon>Dysgonomonadaceae</taxon>
        <taxon>Proteiniphilum</taxon>
    </lineage>
</organism>
<evidence type="ECO:0000256" key="5">
    <source>
        <dbReference type="ARBA" id="ARBA00023277"/>
    </source>
</evidence>
<dbReference type="GO" id="GO:0016829">
    <property type="term" value="F:lyase activity"/>
    <property type="evidence" value="ECO:0007669"/>
    <property type="project" value="UniProtKB-KW"/>
</dbReference>
<dbReference type="InterPro" id="IPR000887">
    <property type="entry name" value="Aldlse_KDPG_KHG"/>
</dbReference>
<dbReference type="Gene3D" id="3.20.20.70">
    <property type="entry name" value="Aldolase class I"/>
    <property type="match status" value="1"/>
</dbReference>
<dbReference type="Proteomes" id="UP000053860">
    <property type="component" value="Unassembled WGS sequence"/>
</dbReference>
<dbReference type="PANTHER" id="PTHR30246">
    <property type="entry name" value="2-KETO-3-DEOXY-6-PHOSPHOGLUCONATE ALDOLASE"/>
    <property type="match status" value="1"/>
</dbReference>
<reference evidence="7" key="1">
    <citation type="journal article" date="2015" name="MBio">
        <title>Genome-Resolved Metagenomic Analysis Reveals Roles for Candidate Phyla and Other Microbial Community Members in Biogeochemical Transformations in Oil Reservoirs.</title>
        <authorList>
            <person name="Hu P."/>
            <person name="Tom L."/>
            <person name="Singh A."/>
            <person name="Thomas B.C."/>
            <person name="Baker B.J."/>
            <person name="Piceno Y.M."/>
            <person name="Andersen G.L."/>
            <person name="Banfield J.F."/>
        </authorList>
    </citation>
    <scope>NUCLEOTIDE SEQUENCE [LARGE SCALE GENOMIC DNA]</scope>
</reference>
<evidence type="ECO:0000313" key="7">
    <source>
        <dbReference type="Proteomes" id="UP000053860"/>
    </source>
</evidence>
<sequence length="216" mass="23429">MTRIQVLQHMTETGVIAVIRLTDPDILDPLSDALVSGGVKCLEITMTTPRALELIHNAVDRNHKEIMIGVGSVLDPVTAREAILAGAQFVVSPVLDVEVIHISHQYDKVVIPGAMTPTEILKAWREGADLVKVFPATALGPNFFRDIKGPMPQIRLTPTGGVNLDNTAEFIKAGAECIGVGSALLNKQMIANKDWKGIEKNAQTFCEQVKIGREKC</sequence>
<accession>A0A101HL48</accession>
<dbReference type="PATRIC" id="fig|294710.3.peg.799"/>
<evidence type="ECO:0000256" key="4">
    <source>
        <dbReference type="ARBA" id="ARBA00023239"/>
    </source>
</evidence>
<dbReference type="InterPro" id="IPR013785">
    <property type="entry name" value="Aldolase_TIM"/>
</dbReference>